<evidence type="ECO:0000313" key="7">
    <source>
        <dbReference type="Proteomes" id="UP001174694"/>
    </source>
</evidence>
<evidence type="ECO:0000256" key="1">
    <source>
        <dbReference type="ARBA" id="ARBA00010040"/>
    </source>
</evidence>
<dbReference type="Pfam" id="PF07676">
    <property type="entry name" value="PD40"/>
    <property type="match status" value="1"/>
</dbReference>
<evidence type="ECO:0000256" key="3">
    <source>
        <dbReference type="ARBA" id="ARBA00022825"/>
    </source>
</evidence>
<dbReference type="Proteomes" id="UP001174694">
    <property type="component" value="Unassembled WGS sequence"/>
</dbReference>
<dbReference type="InterPro" id="IPR001375">
    <property type="entry name" value="Peptidase_S9_cat"/>
</dbReference>
<accession>A0AA38RES5</accession>
<evidence type="ECO:0000256" key="2">
    <source>
        <dbReference type="ARBA" id="ARBA00022801"/>
    </source>
</evidence>
<sequence length="656" mass="73352">MGLIEDILDLEVPYGPKLSPDGSAVVYQTTLKWHHKKGENNCAPLWIARTDIERSAHRLTDGTYNDRMPQWAPDGRSIVFLSDRANSGKACALYRLVIGDESSEPQAIMPADNETRFYNFSSSPCGKYIAFVSARLKYADKEEQDAAKSDVHVWGRDWKYDYLHLLDVVKGTIEVVSPEGVHVHDFAWNDDGTEVAIVTHRTPDIESSTLYGSEIYAINIETHDTRKVCHVQRDVLDLTWRGSELFFRTYNIPDQGTSGWALFSVEATITSEAYRKASNGDRDCAAGLVKAGRDIIVYVQNGMQDELCVLGGDVLIREKRWIKDFDAVYAQESKDLIILTSEGDVNHPTEVFVTRVGGEKTQLSDHGAGFVPEGLGTCTLIQCQTLDGKERLDAMYLTPARQTGADGKPKSPLQTVVLIHGGPYSRMLDAFDSFDPIHLFTPLILAEGYGILIPNYRGSSGRGERFASYTRCGFGMYDEPDIVAMTQHAIDEGYADKTRLVAGGWSQGGYLSYLSAVRNGAHGFGWRFQGIFAGAGVTEWDSMSLTSDIGYQQAEDAGGEIWNMDKSDIRTRQGSALWEFKDAVREHRIPPMLMLHGERDARVPVTQAWGFRRALDRAGLPFEFASYPREGHFFKERKHIVDLMERVVRFVKAHLG</sequence>
<dbReference type="Gene3D" id="2.120.10.30">
    <property type="entry name" value="TolB, C-terminal domain"/>
    <property type="match status" value="2"/>
</dbReference>
<dbReference type="Pfam" id="PF00326">
    <property type="entry name" value="Peptidase_S9"/>
    <property type="match status" value="1"/>
</dbReference>
<dbReference type="AlphaFoldDB" id="A0AA38RES5"/>
<dbReference type="GO" id="GO:0006508">
    <property type="term" value="P:proteolysis"/>
    <property type="evidence" value="ECO:0007669"/>
    <property type="project" value="InterPro"/>
</dbReference>
<evidence type="ECO:0000256" key="4">
    <source>
        <dbReference type="ARBA" id="ARBA00032829"/>
    </source>
</evidence>
<dbReference type="Gene3D" id="3.40.50.1820">
    <property type="entry name" value="alpha/beta hydrolase"/>
    <property type="match status" value="1"/>
</dbReference>
<dbReference type="InterPro" id="IPR029058">
    <property type="entry name" value="AB_hydrolase_fold"/>
</dbReference>
<evidence type="ECO:0000313" key="6">
    <source>
        <dbReference type="EMBL" id="KAJ9136615.1"/>
    </source>
</evidence>
<evidence type="ECO:0000259" key="5">
    <source>
        <dbReference type="Pfam" id="PF00326"/>
    </source>
</evidence>
<organism evidence="6 7">
    <name type="scientific">Pleurostoma richardsiae</name>
    <dbReference type="NCBI Taxonomy" id="41990"/>
    <lineage>
        <taxon>Eukaryota</taxon>
        <taxon>Fungi</taxon>
        <taxon>Dikarya</taxon>
        <taxon>Ascomycota</taxon>
        <taxon>Pezizomycotina</taxon>
        <taxon>Sordariomycetes</taxon>
        <taxon>Sordariomycetidae</taxon>
        <taxon>Calosphaeriales</taxon>
        <taxon>Pleurostomataceae</taxon>
        <taxon>Pleurostoma</taxon>
    </lineage>
</organism>
<keyword evidence="3" id="KW-0645">Protease</keyword>
<dbReference type="SUPFAM" id="SSF82171">
    <property type="entry name" value="DPP6 N-terminal domain-like"/>
    <property type="match status" value="1"/>
</dbReference>
<reference evidence="6" key="1">
    <citation type="submission" date="2022-07" db="EMBL/GenBank/DDBJ databases">
        <title>Fungi with potential for degradation of polypropylene.</title>
        <authorList>
            <person name="Gostincar C."/>
        </authorList>
    </citation>
    <scope>NUCLEOTIDE SEQUENCE</scope>
    <source>
        <strain evidence="6">EXF-13308</strain>
    </source>
</reference>
<keyword evidence="7" id="KW-1185">Reference proteome</keyword>
<proteinExistence type="inferred from homology"/>
<comment type="caution">
    <text evidence="6">The sequence shown here is derived from an EMBL/GenBank/DDBJ whole genome shotgun (WGS) entry which is preliminary data.</text>
</comment>
<dbReference type="InterPro" id="IPR011659">
    <property type="entry name" value="WD40"/>
</dbReference>
<feature type="domain" description="Peptidase S9 prolyl oligopeptidase catalytic" evidence="5">
    <location>
        <begin position="445"/>
        <end position="656"/>
    </location>
</feature>
<comment type="similarity">
    <text evidence="1">Belongs to the peptidase S9C family.</text>
</comment>
<dbReference type="EMBL" id="JANBVO010000039">
    <property type="protein sequence ID" value="KAJ9136615.1"/>
    <property type="molecule type" value="Genomic_DNA"/>
</dbReference>
<dbReference type="PANTHER" id="PTHR42776">
    <property type="entry name" value="SERINE PEPTIDASE S9 FAMILY MEMBER"/>
    <property type="match status" value="1"/>
</dbReference>
<dbReference type="GO" id="GO:0004252">
    <property type="term" value="F:serine-type endopeptidase activity"/>
    <property type="evidence" value="ECO:0007669"/>
    <property type="project" value="TreeGrafter"/>
</dbReference>
<gene>
    <name evidence="6" type="ORF">NKR23_g9745</name>
</gene>
<dbReference type="SUPFAM" id="SSF53474">
    <property type="entry name" value="alpha/beta-Hydrolases"/>
    <property type="match status" value="1"/>
</dbReference>
<protein>
    <recommendedName>
        <fullName evidence="4">Dipeptidyl-peptidase V</fullName>
    </recommendedName>
</protein>
<keyword evidence="2" id="KW-0378">Hydrolase</keyword>
<dbReference type="InterPro" id="IPR011042">
    <property type="entry name" value="6-blade_b-propeller_TolB-like"/>
</dbReference>
<dbReference type="PANTHER" id="PTHR42776:SF27">
    <property type="entry name" value="DIPEPTIDYL PEPTIDASE FAMILY MEMBER 6"/>
    <property type="match status" value="1"/>
</dbReference>
<keyword evidence="3" id="KW-0720">Serine protease</keyword>
<name>A0AA38RES5_9PEZI</name>